<feature type="coiled-coil region" evidence="1">
    <location>
        <begin position="290"/>
        <end position="336"/>
    </location>
</feature>
<dbReference type="PANTHER" id="PTHR34210:SF1">
    <property type="entry name" value="OS03G0274700 PROTEIN"/>
    <property type="match status" value="1"/>
</dbReference>
<evidence type="ECO:0000256" key="1">
    <source>
        <dbReference type="SAM" id="Coils"/>
    </source>
</evidence>
<evidence type="ECO:0000313" key="3">
    <source>
        <dbReference type="Proteomes" id="UP001222027"/>
    </source>
</evidence>
<accession>A0AAV8QYC8</accession>
<keyword evidence="1" id="KW-0175">Coiled coil</keyword>
<protein>
    <submittedName>
        <fullName evidence="2">Uncharacterized protein</fullName>
    </submittedName>
</protein>
<reference evidence="2 3" key="1">
    <citation type="submission" date="2022-12" db="EMBL/GenBank/DDBJ databases">
        <title>Chromosome-scale assembly of the Ensete ventricosum genome.</title>
        <authorList>
            <person name="Dussert Y."/>
            <person name="Stocks J."/>
            <person name="Wendawek A."/>
            <person name="Woldeyes F."/>
            <person name="Nichols R.A."/>
            <person name="Borrell J.S."/>
        </authorList>
    </citation>
    <scope>NUCLEOTIDE SEQUENCE [LARGE SCALE GENOMIC DNA]</scope>
    <source>
        <strain evidence="3">cv. Maze</strain>
        <tissue evidence="2">Seeds</tissue>
    </source>
</reference>
<proteinExistence type="predicted"/>
<comment type="caution">
    <text evidence="2">The sequence shown here is derived from an EMBL/GenBank/DDBJ whole genome shotgun (WGS) entry which is preliminary data.</text>
</comment>
<keyword evidence="3" id="KW-1185">Reference proteome</keyword>
<name>A0AAV8QYC8_ENSVE</name>
<sequence>MSRFGEGAVHTRFRDVLLSFRSSAPLRGGSGHVLTGGGAISETYRKFPTTAVAATERFLLVGYSWAAAAAAAAKASSAARVRSRRGLNLLGCWRGLAKREGQSRNGKRRWCSLPDWSSYRIRTKPVSLNGVAFSITIPERPRSGKNRRPTPEWKKMRRQGQYADINPAIAAQMQHMSGQRLQHSSDMSHFSGGSDSFQHGEEHHYMPSKAEGQWQWDRDGTKGSNQISSQLYKEGQGSDVLCTLYEAQMSDSKLGREMQINRDPRAHARQDELVATFDDSTLSQTFEGLEQKFLNDIMNLAKEQQEAEDRENARHRERLNEINAQYQEKLLAVRSRQATQREDMLRKESQARHQQYQQAYVNSYQSNAGATDAHGFGAASNAVSTYDDAPHGYAAGHYDSYVERAELSRGGARGRGFGSRGRYPGGRAYNSRGRYF</sequence>
<dbReference type="AlphaFoldDB" id="A0AAV8QYC8"/>
<dbReference type="Proteomes" id="UP001222027">
    <property type="component" value="Unassembled WGS sequence"/>
</dbReference>
<dbReference type="EMBL" id="JAQQAF010000005">
    <property type="protein sequence ID" value="KAJ8485122.1"/>
    <property type="molecule type" value="Genomic_DNA"/>
</dbReference>
<organism evidence="2 3">
    <name type="scientific">Ensete ventricosum</name>
    <name type="common">Abyssinian banana</name>
    <name type="synonym">Musa ensete</name>
    <dbReference type="NCBI Taxonomy" id="4639"/>
    <lineage>
        <taxon>Eukaryota</taxon>
        <taxon>Viridiplantae</taxon>
        <taxon>Streptophyta</taxon>
        <taxon>Embryophyta</taxon>
        <taxon>Tracheophyta</taxon>
        <taxon>Spermatophyta</taxon>
        <taxon>Magnoliopsida</taxon>
        <taxon>Liliopsida</taxon>
        <taxon>Zingiberales</taxon>
        <taxon>Musaceae</taxon>
        <taxon>Ensete</taxon>
    </lineage>
</organism>
<evidence type="ECO:0000313" key="2">
    <source>
        <dbReference type="EMBL" id="KAJ8485122.1"/>
    </source>
</evidence>
<dbReference type="PANTHER" id="PTHR34210">
    <property type="entry name" value="OS01G0252900 PROTEIN"/>
    <property type="match status" value="1"/>
</dbReference>
<gene>
    <name evidence="2" type="ORF">OPV22_017607</name>
</gene>